<sequence length="771" mass="87082">MKINRIFGVILRKVALFCSAALILHAIPTKRLQRIQTTQRVSHEEAPLSWQSPGVKNYLGSRTVISHKQLTQQANQSVEEALQNVPGVHIRNFSGTGAMPSFSIRGFGGGSPGHSNTGLVLVNGIPIYVAPYALIGISIFPVTFQSVDRISVTKGGESVRYGPNAFGGVINIITKPIPTKWSNQIAERTTFWGRSNGGFITSSSGPANKSIGNNFLYNTYLKTGGMFNKYVGIQAQANYITGQGFRYNSPTTIQNYMLDGLYQINENNKITTYYQYYKFFLTDPGSLAPSAYDTNRFQNNRPHNTKSGDANRWGVVYKNFFGDESKLGGDFTLTYYGHAMSRDFQFDSNYLNVNTNPTRGLVYTNDNYPGFFIVNHARHFFLNAIEPNVNLHIATKHLTQHLNFGLRFMTNDIVMAPMQSTCKTLVSGKCQMPPATPLLKSSQDMDNNYTALYLSDKLEFFKGKFVLTPGLRYTFLNYERKVPLKPDYTSMQTIKTHQSEWSPALNIGYKPMDGWLFYGNYRRSFIPPQNRMIALYSSNYNQLFDEMEFGSRYTYKDKLSFNANYFLIFAKNYYSGGYSPGPVDARSQGVELELYYSPIRGLNLHVAYTYINAVVTNNALDETKWFEGIVNHPFDIKGKQLPYVSPHQFILGATYTYKYTTIGLSSYFYSRAYSSMLNQAHTQTACFPLSGAKTGGVSYGCNSVGLLPWYWVWNIQISQVFWKSGRHKIVGSLQVNNIFDMKYYFRGIGTSPTGYQPAPGRSVTAYLSYEF</sequence>
<keyword evidence="2 8" id="KW-0813">Transport</keyword>
<reference evidence="13" key="1">
    <citation type="submission" date="2014-12" db="EMBL/GenBank/DDBJ databases">
        <authorList>
            <person name="Smet A."/>
        </authorList>
    </citation>
    <scope>NUCLEOTIDE SEQUENCE [LARGE SCALE GENOMIC DNA]</scope>
</reference>
<dbReference type="GO" id="GO:0009279">
    <property type="term" value="C:cell outer membrane"/>
    <property type="evidence" value="ECO:0007669"/>
    <property type="project" value="UniProtKB-SubCell"/>
</dbReference>
<name>A0A0K2Y833_HELHE</name>
<evidence type="ECO:0000256" key="7">
    <source>
        <dbReference type="ARBA" id="ARBA00023237"/>
    </source>
</evidence>
<evidence type="ECO:0000256" key="5">
    <source>
        <dbReference type="ARBA" id="ARBA00023077"/>
    </source>
</evidence>
<keyword evidence="7 8" id="KW-0998">Cell outer membrane</keyword>
<dbReference type="InterPro" id="IPR036942">
    <property type="entry name" value="Beta-barrel_TonB_sf"/>
</dbReference>
<dbReference type="PROSITE" id="PS52016">
    <property type="entry name" value="TONB_DEPENDENT_REC_3"/>
    <property type="match status" value="1"/>
</dbReference>
<keyword evidence="4 8" id="KW-0812">Transmembrane</keyword>
<comment type="subcellular location">
    <subcellularLocation>
        <location evidence="1 8">Cell outer membrane</location>
        <topology evidence="1 8">Multi-pass membrane protein</topology>
    </subcellularLocation>
</comment>
<dbReference type="InterPro" id="IPR037066">
    <property type="entry name" value="Plug_dom_sf"/>
</dbReference>
<keyword evidence="5 9" id="KW-0798">TonB box</keyword>
<dbReference type="CDD" id="cd01347">
    <property type="entry name" value="ligand_gated_channel"/>
    <property type="match status" value="1"/>
</dbReference>
<keyword evidence="3 8" id="KW-1134">Transmembrane beta strand</keyword>
<dbReference type="InterPro" id="IPR012910">
    <property type="entry name" value="Plug_dom"/>
</dbReference>
<dbReference type="Pfam" id="PF07715">
    <property type="entry name" value="Plug"/>
    <property type="match status" value="1"/>
</dbReference>
<dbReference type="EMBL" id="CDMK01000001">
    <property type="protein sequence ID" value="CRI34287.1"/>
    <property type="molecule type" value="Genomic_DNA"/>
</dbReference>
<evidence type="ECO:0000256" key="2">
    <source>
        <dbReference type="ARBA" id="ARBA00022448"/>
    </source>
</evidence>
<evidence type="ECO:0000256" key="4">
    <source>
        <dbReference type="ARBA" id="ARBA00022692"/>
    </source>
</evidence>
<evidence type="ECO:0000256" key="6">
    <source>
        <dbReference type="ARBA" id="ARBA00023136"/>
    </source>
</evidence>
<dbReference type="SUPFAM" id="SSF56935">
    <property type="entry name" value="Porins"/>
    <property type="match status" value="1"/>
</dbReference>
<dbReference type="GO" id="GO:0033214">
    <property type="term" value="P:siderophore-iron import into cell"/>
    <property type="evidence" value="ECO:0007669"/>
    <property type="project" value="TreeGrafter"/>
</dbReference>
<protein>
    <submittedName>
        <fullName evidence="12">Iron(III) dicitrate transport protein FecA</fullName>
    </submittedName>
</protein>
<dbReference type="GeneID" id="76196867"/>
<feature type="domain" description="TonB-dependent receptor-like beta-barrel" evidence="10">
    <location>
        <begin position="264"/>
        <end position="738"/>
    </location>
</feature>
<dbReference type="Proteomes" id="UP000046090">
    <property type="component" value="Unassembled WGS sequence"/>
</dbReference>
<evidence type="ECO:0000259" key="10">
    <source>
        <dbReference type="Pfam" id="PF00593"/>
    </source>
</evidence>
<evidence type="ECO:0000256" key="9">
    <source>
        <dbReference type="RuleBase" id="RU003357"/>
    </source>
</evidence>
<gene>
    <name evidence="12" type="ORF">HHE01_11330</name>
</gene>
<dbReference type="RefSeq" id="WP_202903434.1">
    <property type="nucleotide sequence ID" value="NZ_CDMK01000001.1"/>
</dbReference>
<evidence type="ECO:0000259" key="11">
    <source>
        <dbReference type="Pfam" id="PF07715"/>
    </source>
</evidence>
<evidence type="ECO:0000256" key="8">
    <source>
        <dbReference type="PROSITE-ProRule" id="PRU01360"/>
    </source>
</evidence>
<dbReference type="Pfam" id="PF00593">
    <property type="entry name" value="TonB_dep_Rec_b-barrel"/>
    <property type="match status" value="1"/>
</dbReference>
<dbReference type="AlphaFoldDB" id="A0A0K2Y833"/>
<dbReference type="Gene3D" id="2.40.170.20">
    <property type="entry name" value="TonB-dependent receptor, beta-barrel domain"/>
    <property type="match status" value="1"/>
</dbReference>
<organism evidence="12 13">
    <name type="scientific">Helicobacter heilmannii</name>
    <dbReference type="NCBI Taxonomy" id="35817"/>
    <lineage>
        <taxon>Bacteria</taxon>
        <taxon>Pseudomonadati</taxon>
        <taxon>Campylobacterota</taxon>
        <taxon>Epsilonproteobacteria</taxon>
        <taxon>Campylobacterales</taxon>
        <taxon>Helicobacteraceae</taxon>
        <taxon>Helicobacter</taxon>
    </lineage>
</organism>
<dbReference type="InterPro" id="IPR000531">
    <property type="entry name" value="Beta-barrel_TonB"/>
</dbReference>
<feature type="domain" description="TonB-dependent receptor plug" evidence="11">
    <location>
        <begin position="58"/>
        <end position="169"/>
    </location>
</feature>
<evidence type="ECO:0000256" key="1">
    <source>
        <dbReference type="ARBA" id="ARBA00004571"/>
    </source>
</evidence>
<proteinExistence type="inferred from homology"/>
<comment type="similarity">
    <text evidence="8 9">Belongs to the TonB-dependent receptor family.</text>
</comment>
<evidence type="ECO:0000256" key="3">
    <source>
        <dbReference type="ARBA" id="ARBA00022452"/>
    </source>
</evidence>
<dbReference type="PANTHER" id="PTHR30442">
    <property type="entry name" value="IRON III DICITRATE TRANSPORT PROTEIN FECA"/>
    <property type="match status" value="1"/>
</dbReference>
<dbReference type="Gene3D" id="2.170.130.10">
    <property type="entry name" value="TonB-dependent receptor, plug domain"/>
    <property type="match status" value="1"/>
</dbReference>
<keyword evidence="6 8" id="KW-0472">Membrane</keyword>
<accession>A0A0K2Y833</accession>
<keyword evidence="13" id="KW-1185">Reference proteome</keyword>
<dbReference type="InterPro" id="IPR039426">
    <property type="entry name" value="TonB-dep_rcpt-like"/>
</dbReference>
<evidence type="ECO:0000313" key="12">
    <source>
        <dbReference type="EMBL" id="CRI34287.1"/>
    </source>
</evidence>
<evidence type="ECO:0000313" key="13">
    <source>
        <dbReference type="Proteomes" id="UP000046090"/>
    </source>
</evidence>
<dbReference type="PANTHER" id="PTHR30442:SF0">
    <property type="entry name" value="FE(3+) DICITRATE TRANSPORT PROTEIN FECA"/>
    <property type="match status" value="1"/>
</dbReference>